<organism evidence="1 2">
    <name type="scientific">Haloferax sulfurifontis</name>
    <dbReference type="NCBI Taxonomy" id="255616"/>
    <lineage>
        <taxon>Archaea</taxon>
        <taxon>Methanobacteriati</taxon>
        <taxon>Methanobacteriota</taxon>
        <taxon>Stenosarchaea group</taxon>
        <taxon>Halobacteria</taxon>
        <taxon>Halobacteriales</taxon>
        <taxon>Haloferacaceae</taxon>
        <taxon>Haloferax</taxon>
    </lineage>
</organism>
<comment type="caution">
    <text evidence="1">The sequence shown here is derived from an EMBL/GenBank/DDBJ whole genome shotgun (WGS) entry which is preliminary data.</text>
</comment>
<proteinExistence type="predicted"/>
<gene>
    <name evidence="1" type="ORF">GCM10007209_13570</name>
</gene>
<dbReference type="GeneID" id="301158347"/>
<protein>
    <submittedName>
        <fullName evidence="1">Uncharacterized protein</fullName>
    </submittedName>
</protein>
<reference evidence="1" key="2">
    <citation type="submission" date="2020-09" db="EMBL/GenBank/DDBJ databases">
        <authorList>
            <person name="Sun Q."/>
            <person name="Sedlacek I."/>
        </authorList>
    </citation>
    <scope>NUCLEOTIDE SEQUENCE</scope>
    <source>
        <strain evidence="1">CCM 7217</strain>
    </source>
</reference>
<evidence type="ECO:0000313" key="2">
    <source>
        <dbReference type="Proteomes" id="UP000646833"/>
    </source>
</evidence>
<dbReference type="RefSeq" id="WP_115860522.1">
    <property type="nucleotide sequence ID" value="NZ_BMCI01000002.1"/>
</dbReference>
<accession>A0A830DR27</accession>
<name>A0A830DR27_9EURY</name>
<evidence type="ECO:0000313" key="1">
    <source>
        <dbReference type="EMBL" id="GGC53160.1"/>
    </source>
</evidence>
<dbReference type="AlphaFoldDB" id="A0A830DR27"/>
<dbReference type="EMBL" id="BMCI01000002">
    <property type="protein sequence ID" value="GGC53160.1"/>
    <property type="molecule type" value="Genomic_DNA"/>
</dbReference>
<dbReference type="Proteomes" id="UP000646833">
    <property type="component" value="Unassembled WGS sequence"/>
</dbReference>
<sequence>MTTVHSTPVAVIPHGVAFYFESGSDETVRHEGRIVLYDDYIRLCGGPLPSWVPCENVEQVLEG</sequence>
<reference evidence="1" key="1">
    <citation type="journal article" date="2014" name="Int. J. Syst. Evol. Microbiol.">
        <title>Complete genome sequence of Corynebacterium casei LMG S-19264T (=DSM 44701T), isolated from a smear-ripened cheese.</title>
        <authorList>
            <consortium name="US DOE Joint Genome Institute (JGI-PGF)"/>
            <person name="Walter F."/>
            <person name="Albersmeier A."/>
            <person name="Kalinowski J."/>
            <person name="Ruckert C."/>
        </authorList>
    </citation>
    <scope>NUCLEOTIDE SEQUENCE</scope>
    <source>
        <strain evidence="1">CCM 7217</strain>
    </source>
</reference>